<dbReference type="Proteomes" id="UP001152533">
    <property type="component" value="Unassembled WGS sequence"/>
</dbReference>
<reference evidence="2" key="1">
    <citation type="submission" date="2022-08" db="EMBL/GenBank/DDBJ databases">
        <authorList>
            <person name="Giroux E."/>
            <person name="Giroux E."/>
        </authorList>
    </citation>
    <scope>NUCLEOTIDE SEQUENCE</scope>
    <source>
        <strain evidence="2">H1091258</strain>
    </source>
</reference>
<evidence type="ECO:0000313" key="2">
    <source>
        <dbReference type="EMBL" id="CAI0647929.1"/>
    </source>
</evidence>
<feature type="compositionally biased region" description="Basic and acidic residues" evidence="1">
    <location>
        <begin position="67"/>
        <end position="91"/>
    </location>
</feature>
<dbReference type="AlphaFoldDB" id="A0A9W4RWE5"/>
<accession>A0A9W4RWE5</accession>
<organism evidence="2 3">
    <name type="scientific">Colletotrichum noveboracense</name>
    <dbReference type="NCBI Taxonomy" id="2664923"/>
    <lineage>
        <taxon>Eukaryota</taxon>
        <taxon>Fungi</taxon>
        <taxon>Dikarya</taxon>
        <taxon>Ascomycota</taxon>
        <taxon>Pezizomycotina</taxon>
        <taxon>Sordariomycetes</taxon>
        <taxon>Hypocreomycetidae</taxon>
        <taxon>Glomerellales</taxon>
        <taxon>Glomerellaceae</taxon>
        <taxon>Colletotrichum</taxon>
        <taxon>Colletotrichum gloeosporioides species complex</taxon>
    </lineage>
</organism>
<keyword evidence="3" id="KW-1185">Reference proteome</keyword>
<sequence length="377" mass="45014">MDKNSSLSQSLRKWPVHPPKWPLQSPLSQSFKRFLQLPPEIQQMIWIEFYRIPRYFTVEWHSYFRDEDNDDGGRKDDDDKDDDKVRDRVGFDGEENYDNEDDSVTGDNSMIFESRNYVWFSGSIVEPISKSKAIHYHEIDNTINQMSISIAQGARSRLQLRLWCKPSGDQDGYWTNMSSHWKNPEDPFVNFELDFLYFHKIWAWPPWYSREEKKCLEWMGNIQNIIINTEINRKARSEDEVRCTIAKGFTKENLWLWKMRRYLPNLKVIRRVLADGTPQVLNEWAYFQTRYLLREAHNEQWRNTRQEIATEPHWLPAMCSPKEPEWRPFLNRLLHCDITIRGAVPQDLTPEDDEILGSRKLFGGFLRTLVDADAEER</sequence>
<gene>
    <name evidence="2" type="ORF">CGXH109_LOCUS70513</name>
</gene>
<dbReference type="OrthoDB" id="4825821at2759"/>
<proteinExistence type="predicted"/>
<comment type="caution">
    <text evidence="2">The sequence shown here is derived from an EMBL/GenBank/DDBJ whole genome shotgun (WGS) entry which is preliminary data.</text>
</comment>
<protein>
    <submittedName>
        <fullName evidence="2">Uncharacterized protein</fullName>
    </submittedName>
</protein>
<name>A0A9W4RWE5_9PEZI</name>
<dbReference type="EMBL" id="CAMGZC010000489">
    <property type="protein sequence ID" value="CAI0647929.1"/>
    <property type="molecule type" value="Genomic_DNA"/>
</dbReference>
<feature type="region of interest" description="Disordered" evidence="1">
    <location>
        <begin position="67"/>
        <end position="105"/>
    </location>
</feature>
<evidence type="ECO:0000256" key="1">
    <source>
        <dbReference type="SAM" id="MobiDB-lite"/>
    </source>
</evidence>
<evidence type="ECO:0000313" key="3">
    <source>
        <dbReference type="Proteomes" id="UP001152533"/>
    </source>
</evidence>
<feature type="compositionally biased region" description="Acidic residues" evidence="1">
    <location>
        <begin position="92"/>
        <end position="104"/>
    </location>
</feature>